<evidence type="ECO:0000313" key="5">
    <source>
        <dbReference type="Proteomes" id="UP001500618"/>
    </source>
</evidence>
<reference evidence="4 5" key="1">
    <citation type="journal article" date="2019" name="Int. J. Syst. Evol. Microbiol.">
        <title>The Global Catalogue of Microorganisms (GCM) 10K type strain sequencing project: providing services to taxonomists for standard genome sequencing and annotation.</title>
        <authorList>
            <consortium name="The Broad Institute Genomics Platform"/>
            <consortium name="The Broad Institute Genome Sequencing Center for Infectious Disease"/>
            <person name="Wu L."/>
            <person name="Ma J."/>
        </authorList>
    </citation>
    <scope>NUCLEOTIDE SEQUENCE [LARGE SCALE GENOMIC DNA]</scope>
    <source>
        <strain evidence="4 5">JCM 14718</strain>
    </source>
</reference>
<keyword evidence="2" id="KW-0472">Membrane</keyword>
<dbReference type="Gene3D" id="3.60.40.10">
    <property type="entry name" value="PPM-type phosphatase domain"/>
    <property type="match status" value="1"/>
</dbReference>
<dbReference type="SMART" id="SM00331">
    <property type="entry name" value="PP2C_SIG"/>
    <property type="match status" value="1"/>
</dbReference>
<keyword evidence="5" id="KW-1185">Reference proteome</keyword>
<dbReference type="Pfam" id="PF07228">
    <property type="entry name" value="SpoIIE"/>
    <property type="match status" value="1"/>
</dbReference>
<keyword evidence="1" id="KW-0378">Hydrolase</keyword>
<dbReference type="SUPFAM" id="SSF81606">
    <property type="entry name" value="PP2C-like"/>
    <property type="match status" value="1"/>
</dbReference>
<dbReference type="InterPro" id="IPR001932">
    <property type="entry name" value="PPM-type_phosphatase-like_dom"/>
</dbReference>
<feature type="domain" description="PPM-type phosphatase" evidence="3">
    <location>
        <begin position="139"/>
        <end position="347"/>
    </location>
</feature>
<accession>A0ABN2GZ21</accession>
<evidence type="ECO:0000256" key="1">
    <source>
        <dbReference type="ARBA" id="ARBA00022801"/>
    </source>
</evidence>
<organism evidence="4 5">
    <name type="scientific">Fodinicola feengrottensis</name>
    <dbReference type="NCBI Taxonomy" id="435914"/>
    <lineage>
        <taxon>Bacteria</taxon>
        <taxon>Bacillati</taxon>
        <taxon>Actinomycetota</taxon>
        <taxon>Actinomycetes</taxon>
        <taxon>Mycobacteriales</taxon>
        <taxon>Fodinicola</taxon>
    </lineage>
</organism>
<dbReference type="InterPro" id="IPR036457">
    <property type="entry name" value="PPM-type-like_dom_sf"/>
</dbReference>
<gene>
    <name evidence="4" type="ORF">GCM10009765_30600</name>
</gene>
<dbReference type="EMBL" id="BAAANY010000009">
    <property type="protein sequence ID" value="GAA1679252.1"/>
    <property type="molecule type" value="Genomic_DNA"/>
</dbReference>
<proteinExistence type="predicted"/>
<feature type="transmembrane region" description="Helical" evidence="2">
    <location>
        <begin position="12"/>
        <end position="33"/>
    </location>
</feature>
<dbReference type="PANTHER" id="PTHR43156:SF2">
    <property type="entry name" value="STAGE II SPORULATION PROTEIN E"/>
    <property type="match status" value="1"/>
</dbReference>
<protein>
    <submittedName>
        <fullName evidence="4">PP2C family protein-serine/threonine phosphatase</fullName>
    </submittedName>
</protein>
<name>A0ABN2GZ21_9ACTN</name>
<dbReference type="InterPro" id="IPR052016">
    <property type="entry name" value="Bact_Sigma-Reg"/>
</dbReference>
<keyword evidence="2" id="KW-1133">Transmembrane helix</keyword>
<dbReference type="RefSeq" id="WP_344310854.1">
    <property type="nucleotide sequence ID" value="NZ_BAAANY010000009.1"/>
</dbReference>
<dbReference type="PANTHER" id="PTHR43156">
    <property type="entry name" value="STAGE II SPORULATION PROTEIN E-RELATED"/>
    <property type="match status" value="1"/>
</dbReference>
<comment type="caution">
    <text evidence="4">The sequence shown here is derived from an EMBL/GenBank/DDBJ whole genome shotgun (WGS) entry which is preliminary data.</text>
</comment>
<evidence type="ECO:0000313" key="4">
    <source>
        <dbReference type="EMBL" id="GAA1679252.1"/>
    </source>
</evidence>
<dbReference type="Proteomes" id="UP001500618">
    <property type="component" value="Unassembled WGS sequence"/>
</dbReference>
<evidence type="ECO:0000256" key="2">
    <source>
        <dbReference type="SAM" id="Phobius"/>
    </source>
</evidence>
<sequence length="370" mass="39309">MARSSDARNGSIPTICLLGAIAAAFLIIVLDWVQGPGTPYVAMLVGPPLLSATYCSARQVALVGALSTGLCLLWTYIQAYELTVDSATQTAAVVAATGVGCLLASLRSRDGEAVAEMGRAGKEAQQAILRDIDPEIGQLRVAHRYISATRGAEIGGDLYEALDTPYGVRLLIGDVRGKGLDAVRLASTVLGSFRHVAHERADLRAVVADLDRAVARSVGIEDFVTAAVIEERGGTLTVLNCGHPPPLLLRDGGVTPLDPPAPAPPLGFLPVARPRIERLQPGDRLLLYTDGIAEARRDGEFFPLAERSWRILGHGTVKDGLMSLENALRDWVRNLLDDDIALVLLEYAGAGSTATGQPIPAWEWDAAVEE</sequence>
<keyword evidence="2" id="KW-0812">Transmembrane</keyword>
<evidence type="ECO:0000259" key="3">
    <source>
        <dbReference type="SMART" id="SM00331"/>
    </source>
</evidence>